<dbReference type="GO" id="GO:0008270">
    <property type="term" value="F:zinc ion binding"/>
    <property type="evidence" value="ECO:0007669"/>
    <property type="project" value="UniProtKB-KW"/>
</dbReference>
<keyword evidence="5" id="KW-0805">Transcription regulation</keyword>
<evidence type="ECO:0000256" key="3">
    <source>
        <dbReference type="ARBA" id="ARBA00022771"/>
    </source>
</evidence>
<dbReference type="InterPro" id="IPR004333">
    <property type="entry name" value="SBP_dom"/>
</dbReference>
<keyword evidence="4" id="KW-0862">Zinc</keyword>
<name>A0AAV3RWX4_LITER</name>
<evidence type="ECO:0000256" key="11">
    <source>
        <dbReference type="SAM" id="MobiDB-lite"/>
    </source>
</evidence>
<evidence type="ECO:0000256" key="7">
    <source>
        <dbReference type="ARBA" id="ARBA00023163"/>
    </source>
</evidence>
<keyword evidence="14" id="KW-1185">Reference proteome</keyword>
<evidence type="ECO:0000313" key="14">
    <source>
        <dbReference type="Proteomes" id="UP001454036"/>
    </source>
</evidence>
<reference evidence="13 14" key="1">
    <citation type="submission" date="2024-01" db="EMBL/GenBank/DDBJ databases">
        <title>The complete chloroplast genome sequence of Lithospermum erythrorhizon: insights into the phylogenetic relationship among Boraginaceae species and the maternal lineages of purple gromwells.</title>
        <authorList>
            <person name="Okada T."/>
            <person name="Watanabe K."/>
        </authorList>
    </citation>
    <scope>NUCLEOTIDE SEQUENCE [LARGE SCALE GENOMIC DNA]</scope>
</reference>
<dbReference type="PANTHER" id="PTHR31251:SF208">
    <property type="entry name" value="SQUAMOSA PROMOTER-BINDING-LIKE PROTEIN 18"/>
    <property type="match status" value="1"/>
</dbReference>
<gene>
    <name evidence="13" type="ORF">LIER_32303</name>
</gene>
<dbReference type="GO" id="GO:0005634">
    <property type="term" value="C:nucleus"/>
    <property type="evidence" value="ECO:0007669"/>
    <property type="project" value="UniProtKB-SubCell"/>
</dbReference>
<evidence type="ECO:0000256" key="2">
    <source>
        <dbReference type="ARBA" id="ARBA00022723"/>
    </source>
</evidence>
<keyword evidence="3 10" id="KW-0863">Zinc-finger</keyword>
<comment type="function">
    <text evidence="9">Probable transcriptional factor. Binds to the promoter of the SQUAMOSA gene.</text>
</comment>
<protein>
    <recommendedName>
        <fullName evidence="12">SBP-type domain-containing protein</fullName>
    </recommendedName>
</protein>
<evidence type="ECO:0000256" key="6">
    <source>
        <dbReference type="ARBA" id="ARBA00023125"/>
    </source>
</evidence>
<dbReference type="Pfam" id="PF03110">
    <property type="entry name" value="SBP"/>
    <property type="match status" value="1"/>
</dbReference>
<evidence type="ECO:0000256" key="10">
    <source>
        <dbReference type="PROSITE-ProRule" id="PRU00470"/>
    </source>
</evidence>
<feature type="domain" description="SBP-type" evidence="12">
    <location>
        <begin position="22"/>
        <end position="99"/>
    </location>
</feature>
<proteinExistence type="predicted"/>
<accession>A0AAV3RWX4</accession>
<dbReference type="Gene3D" id="4.10.1100.10">
    <property type="entry name" value="Transcription factor, SBP-box domain"/>
    <property type="match status" value="1"/>
</dbReference>
<evidence type="ECO:0000259" key="12">
    <source>
        <dbReference type="PROSITE" id="PS51141"/>
    </source>
</evidence>
<evidence type="ECO:0000256" key="1">
    <source>
        <dbReference type="ARBA" id="ARBA00004123"/>
    </source>
</evidence>
<evidence type="ECO:0000256" key="9">
    <source>
        <dbReference type="ARBA" id="ARBA00056472"/>
    </source>
</evidence>
<evidence type="ECO:0000256" key="8">
    <source>
        <dbReference type="ARBA" id="ARBA00023242"/>
    </source>
</evidence>
<dbReference type="GO" id="GO:0003677">
    <property type="term" value="F:DNA binding"/>
    <property type="evidence" value="ECO:0007669"/>
    <property type="project" value="UniProtKB-KW"/>
</dbReference>
<evidence type="ECO:0000256" key="5">
    <source>
        <dbReference type="ARBA" id="ARBA00023015"/>
    </source>
</evidence>
<dbReference type="PROSITE" id="PS51141">
    <property type="entry name" value="ZF_SBP"/>
    <property type="match status" value="1"/>
</dbReference>
<comment type="caution">
    <text evidence="13">The sequence shown here is derived from an EMBL/GenBank/DDBJ whole genome shotgun (WGS) entry which is preliminary data.</text>
</comment>
<evidence type="ECO:0000256" key="4">
    <source>
        <dbReference type="ARBA" id="ARBA00022833"/>
    </source>
</evidence>
<feature type="region of interest" description="Disordered" evidence="11">
    <location>
        <begin position="200"/>
        <end position="219"/>
    </location>
</feature>
<dbReference type="InterPro" id="IPR036893">
    <property type="entry name" value="SBP_sf"/>
</dbReference>
<evidence type="ECO:0000313" key="13">
    <source>
        <dbReference type="EMBL" id="GAA0185015.1"/>
    </source>
</evidence>
<keyword evidence="8" id="KW-0539">Nucleus</keyword>
<dbReference type="FunFam" id="4.10.1100.10:FF:000001">
    <property type="entry name" value="Squamosa promoter-binding-like protein 14"/>
    <property type="match status" value="1"/>
</dbReference>
<comment type="subcellular location">
    <subcellularLocation>
        <location evidence="1">Nucleus</location>
    </subcellularLocation>
</comment>
<dbReference type="PANTHER" id="PTHR31251">
    <property type="entry name" value="SQUAMOSA PROMOTER-BINDING-LIKE PROTEIN 4"/>
    <property type="match status" value="1"/>
</dbReference>
<keyword evidence="2" id="KW-0479">Metal-binding</keyword>
<dbReference type="InterPro" id="IPR044817">
    <property type="entry name" value="SBP-like"/>
</dbReference>
<dbReference type="SUPFAM" id="SSF103612">
    <property type="entry name" value="SBT domain"/>
    <property type="match status" value="1"/>
</dbReference>
<sequence length="327" mass="36331">MESTTLSGSSKRAKAPGSVAQAAQCLVDGCNADLRQCREYHRRHKVCESHSKTPKVSIGGREQRFCQQCSRFHSLIEFDEGKRSCRKRLDGHNRRRRKPQPETLSRNPGLIFSNEPGARLLSFSNPEPFTSSIATTGWAGVINSNKDMPAYTNLTDLNYLIRQNSVNQASPHDFKGINQCQFLLSTECSLPEVSTRQPVFGPNSASASRSHKISDGSSHQAVELDRALSLLSSGPSISRDTGLSHHIVQPDDSMHHSQQPLAHHSLQHFSSDGQYSFPQDIESKPVVSIADSQVSNHSNLHFQEMFQNCPDGSSTIESQQTLTFMWE</sequence>
<organism evidence="13 14">
    <name type="scientific">Lithospermum erythrorhizon</name>
    <name type="common">Purple gromwell</name>
    <name type="synonym">Lithospermum officinale var. erythrorhizon</name>
    <dbReference type="NCBI Taxonomy" id="34254"/>
    <lineage>
        <taxon>Eukaryota</taxon>
        <taxon>Viridiplantae</taxon>
        <taxon>Streptophyta</taxon>
        <taxon>Embryophyta</taxon>
        <taxon>Tracheophyta</taxon>
        <taxon>Spermatophyta</taxon>
        <taxon>Magnoliopsida</taxon>
        <taxon>eudicotyledons</taxon>
        <taxon>Gunneridae</taxon>
        <taxon>Pentapetalae</taxon>
        <taxon>asterids</taxon>
        <taxon>lamiids</taxon>
        <taxon>Boraginales</taxon>
        <taxon>Boraginaceae</taxon>
        <taxon>Boraginoideae</taxon>
        <taxon>Lithospermeae</taxon>
        <taxon>Lithospermum</taxon>
    </lineage>
</organism>
<keyword evidence="6" id="KW-0238">DNA-binding</keyword>
<dbReference type="Proteomes" id="UP001454036">
    <property type="component" value="Unassembled WGS sequence"/>
</dbReference>
<keyword evidence="7" id="KW-0804">Transcription</keyword>
<dbReference type="EMBL" id="BAABME010012352">
    <property type="protein sequence ID" value="GAA0185015.1"/>
    <property type="molecule type" value="Genomic_DNA"/>
</dbReference>
<feature type="region of interest" description="Disordered" evidence="11">
    <location>
        <begin position="89"/>
        <end position="108"/>
    </location>
</feature>
<dbReference type="AlphaFoldDB" id="A0AAV3RWX4"/>